<sequence length="99" mass="11246">MRTGPSRHTAGRHLTGRNLTGRHLTGPHGTGRHLTLRTRRTARLPLDLRARTSRRHLTRDRTGHLTGHLRRALPTGDRAATLARRHLPRRTRATTHRTG</sequence>
<evidence type="ECO:0000313" key="3">
    <source>
        <dbReference type="Proteomes" id="UP000676967"/>
    </source>
</evidence>
<evidence type="ECO:0000313" key="2">
    <source>
        <dbReference type="EMBL" id="BCJ41527.1"/>
    </source>
</evidence>
<feature type="compositionally biased region" description="Basic residues" evidence="1">
    <location>
        <begin position="30"/>
        <end position="40"/>
    </location>
</feature>
<gene>
    <name evidence="2" type="ORF">Aiant_21840</name>
</gene>
<feature type="region of interest" description="Disordered" evidence="1">
    <location>
        <begin position="76"/>
        <end position="99"/>
    </location>
</feature>
<organism evidence="2 3">
    <name type="scientific">Actinoplanes ianthinogenes</name>
    <dbReference type="NCBI Taxonomy" id="122358"/>
    <lineage>
        <taxon>Bacteria</taxon>
        <taxon>Bacillati</taxon>
        <taxon>Actinomycetota</taxon>
        <taxon>Actinomycetes</taxon>
        <taxon>Micromonosporales</taxon>
        <taxon>Micromonosporaceae</taxon>
        <taxon>Actinoplanes</taxon>
    </lineage>
</organism>
<feature type="compositionally biased region" description="Basic residues" evidence="1">
    <location>
        <begin position="83"/>
        <end position="99"/>
    </location>
</feature>
<name>A0ABN6C7Z3_9ACTN</name>
<dbReference type="RefSeq" id="WP_189333338.1">
    <property type="nucleotide sequence ID" value="NZ_AP023356.1"/>
</dbReference>
<accession>A0ABN6C7Z3</accession>
<protein>
    <submittedName>
        <fullName evidence="2">Uncharacterized protein</fullName>
    </submittedName>
</protein>
<evidence type="ECO:0000256" key="1">
    <source>
        <dbReference type="SAM" id="MobiDB-lite"/>
    </source>
</evidence>
<keyword evidence="3" id="KW-1185">Reference proteome</keyword>
<dbReference type="Proteomes" id="UP000676967">
    <property type="component" value="Chromosome"/>
</dbReference>
<proteinExistence type="predicted"/>
<dbReference type="EMBL" id="AP023356">
    <property type="protein sequence ID" value="BCJ41527.1"/>
    <property type="molecule type" value="Genomic_DNA"/>
</dbReference>
<reference evidence="2 3" key="1">
    <citation type="submission" date="2020-08" db="EMBL/GenBank/DDBJ databases">
        <title>Whole genome shotgun sequence of Actinoplanes ianthinogenes NBRC 13996.</title>
        <authorList>
            <person name="Komaki H."/>
            <person name="Tamura T."/>
        </authorList>
    </citation>
    <scope>NUCLEOTIDE SEQUENCE [LARGE SCALE GENOMIC DNA]</scope>
    <source>
        <strain evidence="2 3">NBRC 13996</strain>
    </source>
</reference>
<feature type="region of interest" description="Disordered" evidence="1">
    <location>
        <begin position="1"/>
        <end position="40"/>
    </location>
</feature>